<organism evidence="1 2">
    <name type="scientific">Leekyejoonella antrihumi</name>
    <dbReference type="NCBI Taxonomy" id="1660198"/>
    <lineage>
        <taxon>Bacteria</taxon>
        <taxon>Bacillati</taxon>
        <taxon>Actinomycetota</taxon>
        <taxon>Actinomycetes</taxon>
        <taxon>Micrococcales</taxon>
        <taxon>Dermacoccaceae</taxon>
        <taxon>Leekyejoonella</taxon>
    </lineage>
</organism>
<dbReference type="EMBL" id="VCQV01000028">
    <property type="protein sequence ID" value="TWP34409.1"/>
    <property type="molecule type" value="Genomic_DNA"/>
</dbReference>
<dbReference type="RefSeq" id="WP_146318896.1">
    <property type="nucleotide sequence ID" value="NZ_VCQV01000028.1"/>
</dbReference>
<dbReference type="Proteomes" id="UP000320244">
    <property type="component" value="Unassembled WGS sequence"/>
</dbReference>
<keyword evidence="2" id="KW-1185">Reference proteome</keyword>
<reference evidence="1 2" key="2">
    <citation type="submission" date="2019-08" db="EMBL/GenBank/DDBJ databases">
        <title>Jejuicoccus antrihumi gen. nov., sp. nov., a new member of the family Dermacoccaceae isolated from a cave.</title>
        <authorList>
            <person name="Schumann P."/>
            <person name="Kim I.S."/>
        </authorList>
    </citation>
    <scope>NUCLEOTIDE SEQUENCE [LARGE SCALE GENOMIC DNA]</scope>
    <source>
        <strain evidence="1 2">C5-26</strain>
    </source>
</reference>
<gene>
    <name evidence="1" type="ORF">FGL98_17720</name>
</gene>
<name>A0A563DWB7_9MICO</name>
<proteinExistence type="predicted"/>
<evidence type="ECO:0000313" key="2">
    <source>
        <dbReference type="Proteomes" id="UP000320244"/>
    </source>
</evidence>
<sequence>MNNEPNKPSPEQREPQLGDAYVLDVIQDPPSPDAAHLIEEVYARHGNAFAVYLSLEDVDQYSESVEEDFRDAYVASYDSQDALVDDTIDSWGWHRDLDRLLRDEPLLRSIVTLDRDAIWDFTQEHYDIVNLVDEYHVFEQWP</sequence>
<reference evidence="1 2" key="1">
    <citation type="submission" date="2019-05" db="EMBL/GenBank/DDBJ databases">
        <authorList>
            <person name="Lee S.D."/>
        </authorList>
    </citation>
    <scope>NUCLEOTIDE SEQUENCE [LARGE SCALE GENOMIC DNA]</scope>
    <source>
        <strain evidence="1 2">C5-26</strain>
    </source>
</reference>
<accession>A0A563DWB7</accession>
<comment type="caution">
    <text evidence="1">The sequence shown here is derived from an EMBL/GenBank/DDBJ whole genome shotgun (WGS) entry which is preliminary data.</text>
</comment>
<protein>
    <submittedName>
        <fullName evidence="1">Uncharacterized protein</fullName>
    </submittedName>
</protein>
<dbReference type="AlphaFoldDB" id="A0A563DWB7"/>
<evidence type="ECO:0000313" key="1">
    <source>
        <dbReference type="EMBL" id="TWP34409.1"/>
    </source>
</evidence>
<dbReference type="OrthoDB" id="5051226at2"/>